<dbReference type="OrthoDB" id="10250191at2759"/>
<dbReference type="SUPFAM" id="SSF56024">
    <property type="entry name" value="Phospholipase D/nuclease"/>
    <property type="match status" value="1"/>
</dbReference>
<evidence type="ECO:0000256" key="1">
    <source>
        <dbReference type="ARBA" id="ARBA00005042"/>
    </source>
</evidence>
<keyword evidence="5" id="KW-0677">Repeat</keyword>
<evidence type="ECO:0000313" key="13">
    <source>
        <dbReference type="Proteomes" id="UP000812966"/>
    </source>
</evidence>
<keyword evidence="4 10" id="KW-0808">Transferase</keyword>
<reference evidence="12" key="1">
    <citation type="submission" date="2020-04" db="EMBL/GenBank/DDBJ databases">
        <title>Analysis of mating type loci in Filobasidium floriforme.</title>
        <authorList>
            <person name="Nowrousian M."/>
        </authorList>
    </citation>
    <scope>NUCLEOTIDE SEQUENCE</scope>
    <source>
        <strain evidence="12">CBS 6242</strain>
    </source>
</reference>
<sequence length="573" mass="64287">MSRTLAASIVRTTLVSATRSSKSAARIALLPAASRRNDVKWPCNTVSISTRSYTSSTNHAEPRFEHPALNQLKEDLTVLQPCFGVRGDEIDVLFEPADFHQRLLSLIRKAKRRILISALYIGTEQGELIEALREALTNNPHLRVSIITDLLRSTREQSPKPSTATMLLPLVAEFPDRVDACFYRSPKLKGLMERIVPRRYDEGWGLWHCKWYGVDDEVIFSGANLSDTYFTNRQDRYYHIKNQPSILSYLYSLQRLYSSYAYRLSANPQPSSSPHHLIPLTPLPDYVPKTSNAKPALVWPEPSVHPRYFSNHALATITAFQRVWREIRRGRRVDVDTWIFPMIQGGALGVGEEERGVGRFLACAEEMLPDAAVVQGSGQGAQVDLTSGYFGLYHTYKKAVLEGKAPYRIVAASPEANGFFGSAGVSRLIPEGYTLLESQFHRDLVRRGRDWATRSDGSGSGVELNEWKREGWTYHAKGIWLSPAGPSGSSTPQKPCATFIGSSNLSTRSMKLDLELSNIILTTSNELRTKMAAELGNIRSHSERVGEETWKLPERRISLYARILMMLGVEGML</sequence>
<dbReference type="PANTHER" id="PTHR12586:SF1">
    <property type="entry name" value="CDP-DIACYLGLYCEROL--GLYCEROL-3-PHOSPHATE 3-PHOSPHATIDYLTRANSFERASE, MITOCHONDRIAL"/>
    <property type="match status" value="1"/>
</dbReference>
<evidence type="ECO:0000256" key="2">
    <source>
        <dbReference type="ARBA" id="ARBA00010682"/>
    </source>
</evidence>
<evidence type="ECO:0000256" key="10">
    <source>
        <dbReference type="RuleBase" id="RU365024"/>
    </source>
</evidence>
<evidence type="ECO:0000256" key="8">
    <source>
        <dbReference type="ARBA" id="ARBA00023264"/>
    </source>
</evidence>
<evidence type="ECO:0000256" key="7">
    <source>
        <dbReference type="ARBA" id="ARBA00023209"/>
    </source>
</evidence>
<dbReference type="PIRSF" id="PIRSF000850">
    <property type="entry name" value="Phospholipase_D_PSS"/>
    <property type="match status" value="1"/>
</dbReference>
<evidence type="ECO:0000259" key="11">
    <source>
        <dbReference type="SMART" id="SM00155"/>
    </source>
</evidence>
<gene>
    <name evidence="12" type="ORF">FFLO_02612</name>
</gene>
<dbReference type="EMBL" id="JABELV010000042">
    <property type="protein sequence ID" value="KAG7561972.1"/>
    <property type="molecule type" value="Genomic_DNA"/>
</dbReference>
<dbReference type="UniPathway" id="UPA00084">
    <property type="reaction ID" value="UER00503"/>
</dbReference>
<organism evidence="12 13">
    <name type="scientific">Filobasidium floriforme</name>
    <dbReference type="NCBI Taxonomy" id="5210"/>
    <lineage>
        <taxon>Eukaryota</taxon>
        <taxon>Fungi</taxon>
        <taxon>Dikarya</taxon>
        <taxon>Basidiomycota</taxon>
        <taxon>Agaricomycotina</taxon>
        <taxon>Tremellomycetes</taxon>
        <taxon>Filobasidiales</taxon>
        <taxon>Filobasidiaceae</taxon>
        <taxon>Filobasidium</taxon>
    </lineage>
</organism>
<comment type="subcellular location">
    <subcellularLocation>
        <location evidence="10">Mitochondrion</location>
    </subcellularLocation>
</comment>
<evidence type="ECO:0000256" key="5">
    <source>
        <dbReference type="ARBA" id="ARBA00022737"/>
    </source>
</evidence>
<feature type="domain" description="PLD phosphodiesterase" evidence="11">
    <location>
        <begin position="203"/>
        <end position="229"/>
    </location>
</feature>
<dbReference type="CDD" id="cd09135">
    <property type="entry name" value="PLDc_PGS1_euk_1"/>
    <property type="match status" value="1"/>
</dbReference>
<keyword evidence="3 10" id="KW-0444">Lipid biosynthesis</keyword>
<dbReference type="SMART" id="SM00155">
    <property type="entry name" value="PLDc"/>
    <property type="match status" value="2"/>
</dbReference>
<dbReference type="Gene3D" id="3.30.870.10">
    <property type="entry name" value="Endonuclease Chain A"/>
    <property type="match status" value="2"/>
</dbReference>
<comment type="similarity">
    <text evidence="2 10">Belongs to the CDP-alcohol phosphatidyltransferase class-II family.</text>
</comment>
<keyword evidence="8 10" id="KW-1208">Phospholipid metabolism</keyword>
<evidence type="ECO:0000256" key="6">
    <source>
        <dbReference type="ARBA" id="ARBA00023098"/>
    </source>
</evidence>
<dbReference type="PANTHER" id="PTHR12586">
    <property type="entry name" value="CDP-DIACYLGLYCEROL--SERINE O-PHOSPHATIDYLTRANSFERASE"/>
    <property type="match status" value="1"/>
</dbReference>
<evidence type="ECO:0000256" key="3">
    <source>
        <dbReference type="ARBA" id="ARBA00022516"/>
    </source>
</evidence>
<comment type="catalytic activity">
    <reaction evidence="9 10">
        <text>a CDP-1,2-diacyl-sn-glycerol + sn-glycerol 3-phosphate = a 1,2-diacyl-sn-glycero-3-phospho-(1'-sn-glycero-3'-phosphate) + CMP + H(+)</text>
        <dbReference type="Rhea" id="RHEA:12593"/>
        <dbReference type="ChEBI" id="CHEBI:15378"/>
        <dbReference type="ChEBI" id="CHEBI:57597"/>
        <dbReference type="ChEBI" id="CHEBI:58332"/>
        <dbReference type="ChEBI" id="CHEBI:60110"/>
        <dbReference type="ChEBI" id="CHEBI:60377"/>
        <dbReference type="EC" id="2.7.8.5"/>
    </reaction>
</comment>
<dbReference type="InterPro" id="IPR001736">
    <property type="entry name" value="PLipase_D/transphosphatidylase"/>
</dbReference>
<dbReference type="GO" id="GO:0032049">
    <property type="term" value="P:cardiolipin biosynthetic process"/>
    <property type="evidence" value="ECO:0007669"/>
    <property type="project" value="InterPro"/>
</dbReference>
<dbReference type="InterPro" id="IPR016270">
    <property type="entry name" value="PGS1"/>
</dbReference>
<keyword evidence="6 10" id="KW-0443">Lipid metabolism</keyword>
<protein>
    <recommendedName>
        <fullName evidence="10">CDP-diacylglycerol--glycerol-3-phosphate 3-phosphatidyltransferase</fullName>
        <ecNumber evidence="10">2.7.8.5</ecNumber>
    </recommendedName>
</protein>
<dbReference type="Proteomes" id="UP000812966">
    <property type="component" value="Unassembled WGS sequence"/>
</dbReference>
<dbReference type="CDD" id="cd09137">
    <property type="entry name" value="PLDc_PGS1_euk_2"/>
    <property type="match status" value="1"/>
</dbReference>
<evidence type="ECO:0000313" key="12">
    <source>
        <dbReference type="EMBL" id="KAG7561972.1"/>
    </source>
</evidence>
<dbReference type="GO" id="GO:0005739">
    <property type="term" value="C:mitochondrion"/>
    <property type="evidence" value="ECO:0007669"/>
    <property type="project" value="UniProtKB-SubCell"/>
</dbReference>
<comment type="function">
    <text evidence="10">Functions in the biosynthesis of the anionic phospholipids phosphatidylglycerol and cardiolipin.</text>
</comment>
<dbReference type="EC" id="2.7.8.5" evidence="10"/>
<keyword evidence="10" id="KW-0496">Mitochondrion</keyword>
<proteinExistence type="inferred from homology"/>
<dbReference type="AlphaFoldDB" id="A0A8K0JNN7"/>
<keyword evidence="13" id="KW-1185">Reference proteome</keyword>
<dbReference type="GO" id="GO:0008444">
    <property type="term" value="F:CDP-diacylglycerol-glycerol-3-phosphate 3-phosphatidyltransferase activity"/>
    <property type="evidence" value="ECO:0007669"/>
    <property type="project" value="UniProtKB-EC"/>
</dbReference>
<comment type="pathway">
    <text evidence="1 10">Phospholipid metabolism; phosphatidylglycerol biosynthesis; phosphatidylglycerol from CDP-diacylglycerol: step 1/2.</text>
</comment>
<evidence type="ECO:0000256" key="9">
    <source>
        <dbReference type="ARBA" id="ARBA00048586"/>
    </source>
</evidence>
<name>A0A8K0JNN7_9TREE</name>
<comment type="caution">
    <text evidence="12">The sequence shown here is derived from an EMBL/GenBank/DDBJ whole genome shotgun (WGS) entry which is preliminary data.</text>
</comment>
<dbReference type="GO" id="GO:0005524">
    <property type="term" value="F:ATP binding"/>
    <property type="evidence" value="ECO:0007669"/>
    <property type="project" value="UniProtKB-KW"/>
</dbReference>
<keyword evidence="10" id="KW-0067">ATP-binding</keyword>
<evidence type="ECO:0000256" key="4">
    <source>
        <dbReference type="ARBA" id="ARBA00022679"/>
    </source>
</evidence>
<accession>A0A8K0JNN7</accession>
<keyword evidence="10" id="KW-0547">Nucleotide-binding</keyword>
<feature type="domain" description="PLD phosphodiesterase" evidence="11">
    <location>
        <begin position="470"/>
        <end position="509"/>
    </location>
</feature>
<keyword evidence="7 10" id="KW-0594">Phospholipid biosynthesis</keyword>